<evidence type="ECO:0000256" key="3">
    <source>
        <dbReference type="ARBA" id="ARBA00022723"/>
    </source>
</evidence>
<dbReference type="Proteomes" id="UP000050320">
    <property type="component" value="Unassembled WGS sequence"/>
</dbReference>
<evidence type="ECO:0000256" key="6">
    <source>
        <dbReference type="ARBA" id="ARBA00023209"/>
    </source>
</evidence>
<dbReference type="InterPro" id="IPR038597">
    <property type="entry name" value="GGGP/HepGP_synthase_sf"/>
</dbReference>
<keyword evidence="1 9" id="KW-0444">Lipid biosynthesis</keyword>
<comment type="function">
    <text evidence="9">Prenyltransferase that catalyzes the transfer of the geranylgeranyl moiety of geranylgeranyl diphosphate (GGPP) to the C3 hydroxyl of sn-glycerol-1-phosphate (G1P). This reaction is the first ether-bond-formation step in the biosynthesis of archaeal membrane lipids.</text>
</comment>
<dbReference type="NCBIfam" id="TIGR01769">
    <property type="entry name" value="GGGP"/>
    <property type="match status" value="1"/>
</dbReference>
<dbReference type="GO" id="GO:0047294">
    <property type="term" value="F:phosphoglycerol geranylgeranyltransferase activity"/>
    <property type="evidence" value="ECO:0007669"/>
    <property type="project" value="UniProtKB-UniRule"/>
</dbReference>
<dbReference type="CDD" id="cd02812">
    <property type="entry name" value="PcrB_like"/>
    <property type="match status" value="1"/>
</dbReference>
<keyword evidence="12" id="KW-1185">Reference proteome</keyword>
<dbReference type="PATRIC" id="fig|507754.4.peg.1892"/>
<organism evidence="10 13">
    <name type="scientific">Acidiplasma aeolicum</name>
    <dbReference type="NCBI Taxonomy" id="507754"/>
    <lineage>
        <taxon>Archaea</taxon>
        <taxon>Methanobacteriati</taxon>
        <taxon>Thermoplasmatota</taxon>
        <taxon>Thermoplasmata</taxon>
        <taxon>Thermoplasmatales</taxon>
        <taxon>Ferroplasmaceae</taxon>
        <taxon>Acidiplasma</taxon>
    </lineage>
</organism>
<evidence type="ECO:0000256" key="8">
    <source>
        <dbReference type="ARBA" id="ARBA00047288"/>
    </source>
</evidence>
<feature type="binding site" evidence="9">
    <location>
        <begin position="206"/>
        <end position="207"/>
    </location>
    <ligand>
        <name>sn-glycerol 1-phosphate</name>
        <dbReference type="ChEBI" id="CHEBI:57685"/>
    </ligand>
</feature>
<comment type="pathway">
    <text evidence="9">Membrane lipid metabolism; glycerophospholipid metabolism.</text>
</comment>
<dbReference type="GO" id="GO:0046474">
    <property type="term" value="P:glycerophospholipid biosynthetic process"/>
    <property type="evidence" value="ECO:0007669"/>
    <property type="project" value="UniProtKB-UniRule"/>
</dbReference>
<dbReference type="Proteomes" id="UP000050515">
    <property type="component" value="Unassembled WGS sequence"/>
</dbReference>
<keyword evidence="6 9" id="KW-0594">Phospholipid biosynthesis</keyword>
<dbReference type="NCBIfam" id="NF003198">
    <property type="entry name" value="PRK04169.1-2"/>
    <property type="match status" value="1"/>
</dbReference>
<proteinExistence type="inferred from homology"/>
<dbReference type="AlphaFoldDB" id="A0A0P9ERW5"/>
<feature type="binding site" evidence="9">
    <location>
        <position position="34"/>
    </location>
    <ligand>
        <name>Mg(2+)</name>
        <dbReference type="ChEBI" id="CHEBI:18420"/>
    </ligand>
</feature>
<dbReference type="InterPro" id="IPR050064">
    <property type="entry name" value="IGPS_HisA/HisF"/>
</dbReference>
<evidence type="ECO:0000313" key="10">
    <source>
        <dbReference type="EMBL" id="KPV46542.1"/>
    </source>
</evidence>
<dbReference type="PANTHER" id="PTHR21235:SF22">
    <property type="entry name" value="GERANYLGERANYLGLYCERYL PHOSPHATE SYNTHASE"/>
    <property type="match status" value="1"/>
</dbReference>
<dbReference type="EC" id="2.5.1.41" evidence="9"/>
<dbReference type="GO" id="GO:0005737">
    <property type="term" value="C:cytoplasm"/>
    <property type="evidence" value="ECO:0007669"/>
    <property type="project" value="UniProtKB-SubCell"/>
</dbReference>
<feature type="binding site" evidence="9">
    <location>
        <begin position="153"/>
        <end position="159"/>
    </location>
    <ligand>
        <name>sn-glycerol 1-phosphate</name>
        <dbReference type="ChEBI" id="CHEBI:57685"/>
    </ligand>
</feature>
<gene>
    <name evidence="11" type="ORF">AOG54_00945</name>
    <name evidence="10" type="ORF">SE19_05090</name>
</gene>
<dbReference type="SUPFAM" id="SSF51395">
    <property type="entry name" value="FMN-linked oxidoreductases"/>
    <property type="match status" value="1"/>
</dbReference>
<evidence type="ECO:0000256" key="2">
    <source>
        <dbReference type="ARBA" id="ARBA00022679"/>
    </source>
</evidence>
<dbReference type="EMBL" id="LJCQ01000226">
    <property type="protein sequence ID" value="KPV46542.1"/>
    <property type="molecule type" value="Genomic_DNA"/>
</dbReference>
<dbReference type="NCBIfam" id="TIGR01768">
    <property type="entry name" value="GGGP-family"/>
    <property type="match status" value="1"/>
</dbReference>
<evidence type="ECO:0000256" key="5">
    <source>
        <dbReference type="ARBA" id="ARBA00023098"/>
    </source>
</evidence>
<comment type="catalytic activity">
    <reaction evidence="8 9">
        <text>sn-glycerol 1-phosphate + (2E,6E,10E)-geranylgeranyl diphosphate = sn-3-O-(geranylgeranyl)glycerol 1-phosphate + diphosphate</text>
        <dbReference type="Rhea" id="RHEA:23404"/>
        <dbReference type="ChEBI" id="CHEBI:33019"/>
        <dbReference type="ChEBI" id="CHEBI:57677"/>
        <dbReference type="ChEBI" id="CHEBI:57685"/>
        <dbReference type="ChEBI" id="CHEBI:58756"/>
        <dbReference type="EC" id="2.5.1.41"/>
    </reaction>
</comment>
<dbReference type="GO" id="GO:0000107">
    <property type="term" value="F:imidazoleglycerol-phosphate synthase activity"/>
    <property type="evidence" value="ECO:0007669"/>
    <property type="project" value="TreeGrafter"/>
</dbReference>
<comment type="subcellular location">
    <subcellularLocation>
        <location evidence="9">Cytoplasm</location>
    </subcellularLocation>
</comment>
<evidence type="ECO:0000313" key="12">
    <source>
        <dbReference type="Proteomes" id="UP000050320"/>
    </source>
</evidence>
<reference evidence="10 13" key="1">
    <citation type="submission" date="2015-09" db="EMBL/GenBank/DDBJ databases">
        <title>Draft genome sequence of Acidiplasma aeolicum DSM 18409.</title>
        <authorList>
            <person name="Hemp J."/>
        </authorList>
    </citation>
    <scope>NUCLEOTIDE SEQUENCE [LARGE SCALE GENOMIC DNA]</scope>
    <source>
        <strain evidence="10 13">V</strain>
    </source>
</reference>
<accession>A0A0P9ERW5</accession>
<dbReference type="Pfam" id="PF01884">
    <property type="entry name" value="PcrB"/>
    <property type="match status" value="1"/>
</dbReference>
<evidence type="ECO:0000256" key="7">
    <source>
        <dbReference type="ARBA" id="ARBA00023264"/>
    </source>
</evidence>
<evidence type="ECO:0000313" key="13">
    <source>
        <dbReference type="Proteomes" id="UP000050515"/>
    </source>
</evidence>
<keyword evidence="5 9" id="KW-0443">Lipid metabolism</keyword>
<dbReference type="InterPro" id="IPR010946">
    <property type="entry name" value="GGGP_synth"/>
</dbReference>
<comment type="similarity">
    <text evidence="9">Belongs to the GGGP/HepGP synthase family. Group II subfamily.</text>
</comment>
<feature type="binding site" evidence="9">
    <location>
        <begin position="184"/>
        <end position="185"/>
    </location>
    <ligand>
        <name>sn-glycerol 1-phosphate</name>
        <dbReference type="ChEBI" id="CHEBI:57685"/>
    </ligand>
</feature>
<dbReference type="InterPro" id="IPR008205">
    <property type="entry name" value="GGGP_HepGP_synthase"/>
</dbReference>
<keyword evidence="4 9" id="KW-0460">Magnesium</keyword>
<feature type="binding site" evidence="9">
    <location>
        <position position="5"/>
    </location>
    <ligand>
        <name>Mg(2+)</name>
        <dbReference type="ChEBI" id="CHEBI:18420"/>
    </ligand>
</feature>
<sequence>MTLIDPASQNVEKAVSIAQKADKAGTDFFMIGGSTKVYPALIDKTIEEIKKVTDKKIIIFPGSSESISKKADAIYYMMLMNSQSNEFLIGHQVRSSIILKKLGIETISMGYLIFDPGMTVGRVGNAMLIKRDDEMTALSYALAAEMFGFKLLYLESGSGSPTHVSENVISRIKREVKIPLIVGGGIRDYESAHDVLSAGADIIVTGTVIEKSVDVYQTLKEIINAF</sequence>
<dbReference type="PANTHER" id="PTHR21235">
    <property type="entry name" value="IMIDAZOLE GLYCEROL PHOSPHATE SYNTHASE SUBUNIT HISF/H IGP SYNTHASE SUBUNIT HISF/H"/>
    <property type="match status" value="1"/>
</dbReference>
<evidence type="ECO:0000313" key="11">
    <source>
        <dbReference type="EMBL" id="KQB34602.1"/>
    </source>
</evidence>
<dbReference type="GO" id="GO:0000287">
    <property type="term" value="F:magnesium ion binding"/>
    <property type="evidence" value="ECO:0007669"/>
    <property type="project" value="UniProtKB-UniRule"/>
</dbReference>
<evidence type="ECO:0000256" key="4">
    <source>
        <dbReference type="ARBA" id="ARBA00022842"/>
    </source>
</evidence>
<reference evidence="11 12" key="2">
    <citation type="submission" date="2015-09" db="EMBL/GenBank/DDBJ databases">
        <title>Heavy metals and arsenic resistance mechanisms in polyextremophilic archaea of the family Ferroplasmaceae.</title>
        <authorList>
            <person name="Bulaev A.G."/>
            <person name="Kanygina A.V."/>
        </authorList>
    </citation>
    <scope>NUCLEOTIDE SEQUENCE [LARGE SCALE GENOMIC DNA]</scope>
    <source>
        <strain evidence="11 12">VT</strain>
    </source>
</reference>
<dbReference type="UniPathway" id="UPA00940"/>
<protein>
    <recommendedName>
        <fullName evidence="9">Geranylgeranylglyceryl phosphate synthase</fullName>
        <shortName evidence="9">GGGP synthase</shortName>
        <shortName evidence="9">GGGPS</shortName>
        <ecNumber evidence="9">2.5.1.41</ecNumber>
    </recommendedName>
    <alternativeName>
        <fullName evidence="9">(S)-3-O-geranylgeranylglyceryl phosphate synthase</fullName>
    </alternativeName>
    <alternativeName>
        <fullName evidence="9">Phosphoglycerol geranylgeranyltransferase</fullName>
    </alternativeName>
</protein>
<comment type="caution">
    <text evidence="9">Lacks conserved residue(s) required for the propagation of feature annotation.</text>
</comment>
<keyword evidence="3 9" id="KW-0479">Metal-binding</keyword>
<keyword evidence="2 9" id="KW-0808">Transferase</keyword>
<dbReference type="EMBL" id="LKBG01000231">
    <property type="protein sequence ID" value="KQB34602.1"/>
    <property type="molecule type" value="Genomic_DNA"/>
</dbReference>
<evidence type="ECO:0000256" key="9">
    <source>
        <dbReference type="HAMAP-Rule" id="MF_00112"/>
    </source>
</evidence>
<comment type="caution">
    <text evidence="10">The sequence shown here is derived from an EMBL/GenBank/DDBJ whole genome shotgun (WGS) entry which is preliminary data.</text>
</comment>
<comment type="cofactor">
    <cofactor evidence="9">
        <name>Mg(2+)</name>
        <dbReference type="ChEBI" id="CHEBI:18420"/>
    </cofactor>
</comment>
<keyword evidence="7 9" id="KW-1208">Phospholipid metabolism</keyword>
<dbReference type="HAMAP" id="MF_00112">
    <property type="entry name" value="GGGP_HepGP_synthase"/>
    <property type="match status" value="1"/>
</dbReference>
<dbReference type="Gene3D" id="3.20.20.390">
    <property type="entry name" value="FMN-linked oxidoreductases"/>
    <property type="match status" value="1"/>
</dbReference>
<evidence type="ECO:0000256" key="1">
    <source>
        <dbReference type="ARBA" id="ARBA00022516"/>
    </source>
</evidence>
<keyword evidence="9" id="KW-0963">Cytoplasm</keyword>
<name>A0A0P9ERW5_9ARCH</name>